<dbReference type="InterPro" id="IPR032875">
    <property type="entry name" value="Succ_CoA_lig_flav_dom"/>
</dbReference>
<protein>
    <recommendedName>
        <fullName evidence="2">acetate--CoA ligase (ADP-forming)</fullName>
        <ecNumber evidence="2">6.2.1.13</ecNumber>
    </recommendedName>
</protein>
<accession>D3RYS8</accession>
<dbReference type="PANTHER" id="PTHR43334">
    <property type="entry name" value="ACETATE--COA LIGASE [ADP-FORMING]"/>
    <property type="match status" value="1"/>
</dbReference>
<dbReference type="Proteomes" id="UP000002613">
    <property type="component" value="Chromosome"/>
</dbReference>
<reference evidence="7 8" key="2">
    <citation type="journal article" date="2011" name="Stand. Genomic Sci.">
        <title>Complete genome sequence of Ferroglobus placidus AEDII12DO.</title>
        <authorList>
            <person name="Anderson I."/>
            <person name="Risso C."/>
            <person name="Holmes D."/>
            <person name="Lucas S."/>
            <person name="Copeland A."/>
            <person name="Lapidus A."/>
            <person name="Cheng J.F."/>
            <person name="Bruce D."/>
            <person name="Goodwin L."/>
            <person name="Pitluck S."/>
            <person name="Saunders E."/>
            <person name="Brettin T."/>
            <person name="Detter J.C."/>
            <person name="Han C."/>
            <person name="Tapia R."/>
            <person name="Larimer F."/>
            <person name="Land M."/>
            <person name="Hauser L."/>
            <person name="Woyke T."/>
            <person name="Lovley D."/>
            <person name="Kyrpides N."/>
            <person name="Ivanova N."/>
        </authorList>
    </citation>
    <scope>NUCLEOTIDE SEQUENCE [LARGE SCALE GENOMIC DNA]</scope>
    <source>
        <strain evidence="8">DSM 10642 / AEDII12DO</strain>
    </source>
</reference>
<dbReference type="EMBL" id="CP001899">
    <property type="protein sequence ID" value="ADC65641.1"/>
    <property type="molecule type" value="Genomic_DNA"/>
</dbReference>
<dbReference type="OrthoDB" id="50180at2157"/>
<dbReference type="SUPFAM" id="SSF51735">
    <property type="entry name" value="NAD(P)-binding Rossmann-fold domains"/>
    <property type="match status" value="1"/>
</dbReference>
<gene>
    <name evidence="7" type="ordered locus">Ferp_1490</name>
</gene>
<dbReference type="PaxDb" id="589924-Ferp_1490"/>
<dbReference type="STRING" id="589924.Ferp_1490"/>
<evidence type="ECO:0000256" key="3">
    <source>
        <dbReference type="ARBA" id="ARBA00022598"/>
    </source>
</evidence>
<dbReference type="KEGG" id="fpl:Ferp_1490"/>
<name>D3RYS8_FERPA</name>
<dbReference type="Pfam" id="PF13380">
    <property type="entry name" value="CoA_binding_2"/>
    <property type="match status" value="1"/>
</dbReference>
<evidence type="ECO:0000256" key="4">
    <source>
        <dbReference type="ARBA" id="ARBA00022741"/>
    </source>
</evidence>
<dbReference type="InterPro" id="IPR003781">
    <property type="entry name" value="CoA-bd"/>
</dbReference>
<dbReference type="GO" id="GO:0005524">
    <property type="term" value="F:ATP binding"/>
    <property type="evidence" value="ECO:0007669"/>
    <property type="project" value="UniProtKB-KW"/>
</dbReference>
<organism evidence="7 8">
    <name type="scientific">Ferroglobus placidus (strain DSM 10642 / AEDII12DO)</name>
    <dbReference type="NCBI Taxonomy" id="589924"/>
    <lineage>
        <taxon>Archaea</taxon>
        <taxon>Methanobacteriati</taxon>
        <taxon>Methanobacteriota</taxon>
        <taxon>Archaeoglobi</taxon>
        <taxon>Archaeoglobales</taxon>
        <taxon>Archaeoglobaceae</taxon>
        <taxon>Ferroglobus</taxon>
    </lineage>
</organism>
<dbReference type="GeneID" id="8779009"/>
<dbReference type="InterPro" id="IPR043938">
    <property type="entry name" value="Ligase_CoA_dom"/>
</dbReference>
<dbReference type="Pfam" id="PF19045">
    <property type="entry name" value="Ligase_CoA_2"/>
    <property type="match status" value="1"/>
</dbReference>
<dbReference type="Gene3D" id="3.40.50.261">
    <property type="entry name" value="Succinyl-CoA synthetase domains"/>
    <property type="match status" value="2"/>
</dbReference>
<evidence type="ECO:0000256" key="5">
    <source>
        <dbReference type="ARBA" id="ARBA00022840"/>
    </source>
</evidence>
<dbReference type="InterPro" id="IPR036291">
    <property type="entry name" value="NAD(P)-bd_dom_sf"/>
</dbReference>
<sequence length="440" mass="47825">MLEKMFYPESVAVIGASADPRKLGHVVLRNIVEGGFKGKVYPINPKGGEILGLKVYKSVLEVPDEIDLAVIIVPAKLVPDVMEDLGKKGVKNAVIITGGFREAGNEELEEKVVEIARRYGIRIVGPNCQGINNTHHNFCASWPLITMKGKIAIASQSGTVAAALAEWSQRDGIGFSTFVSLGNKADVDEVDVINFFSEDKNTEVIALYIEGVRDGRKFMEAAKKSKKPIVVLKPGVTERGAKAVQSHTKSMAGRNEVFDAACKQSGVIRAENLEELYDFAKAFAYLKPFKGDRILIVTSSGGSGILAVDVLESNGVKVFEADEEIKSRLRDIVPPHGILDNPIDLTGDATAEMYLEVAKATHDLVDAFLLIFGDPIENAAEATAEIVKLGKTVVVAFLGGGEVERKEVEKMHSYGIPVFPTPERAAKVLVALKRWYECMR</sequence>
<reference evidence="8" key="1">
    <citation type="submission" date="2010-02" db="EMBL/GenBank/DDBJ databases">
        <title>Complete sequence of Ferroglobus placidus DSM 10642.</title>
        <authorList>
            <consortium name="US DOE Joint Genome Institute"/>
            <person name="Lucas S."/>
            <person name="Copeland A."/>
            <person name="Lapidus A."/>
            <person name="Cheng J.-F."/>
            <person name="Bruce D."/>
            <person name="Goodwin L."/>
            <person name="Pitluck S."/>
            <person name="Saunders E."/>
            <person name="Brettin T."/>
            <person name="Detter J.C."/>
            <person name="Han C."/>
            <person name="Tapia R."/>
            <person name="Larimer F."/>
            <person name="Land M."/>
            <person name="Hauser L."/>
            <person name="Kyrpides N."/>
            <person name="Ivanova N."/>
            <person name="Holmes D."/>
            <person name="Lovley D."/>
            <person name="Kyrpides N."/>
            <person name="Anderson I.J."/>
            <person name="Woyke T."/>
        </authorList>
    </citation>
    <scope>NUCLEOTIDE SEQUENCE [LARGE SCALE GENOMIC DNA]</scope>
    <source>
        <strain evidence="8">DSM 10642 / AEDII12DO</strain>
    </source>
</reference>
<comment type="catalytic activity">
    <reaction evidence="1">
        <text>acetate + ATP + CoA = acetyl-CoA + ADP + phosphate</text>
        <dbReference type="Rhea" id="RHEA:15081"/>
        <dbReference type="ChEBI" id="CHEBI:30089"/>
        <dbReference type="ChEBI" id="CHEBI:30616"/>
        <dbReference type="ChEBI" id="CHEBI:43474"/>
        <dbReference type="ChEBI" id="CHEBI:57287"/>
        <dbReference type="ChEBI" id="CHEBI:57288"/>
        <dbReference type="ChEBI" id="CHEBI:456216"/>
        <dbReference type="EC" id="6.2.1.13"/>
    </reaction>
</comment>
<feature type="domain" description="CoA-binding" evidence="6">
    <location>
        <begin position="5"/>
        <end position="100"/>
    </location>
</feature>
<proteinExistence type="predicted"/>
<keyword evidence="8" id="KW-1185">Reference proteome</keyword>
<dbReference type="InterPro" id="IPR016102">
    <property type="entry name" value="Succinyl-CoA_synth-like"/>
</dbReference>
<dbReference type="EC" id="6.2.1.13" evidence="2"/>
<dbReference type="PANTHER" id="PTHR43334:SF2">
    <property type="entry name" value="ACETATE--COA LIGASE [ADP-FORMING]"/>
    <property type="match status" value="1"/>
</dbReference>
<dbReference type="GO" id="GO:0043758">
    <property type="term" value="F:acetate-CoA ligase (ADP-forming) activity"/>
    <property type="evidence" value="ECO:0007669"/>
    <property type="project" value="UniProtKB-EC"/>
</dbReference>
<dbReference type="RefSeq" id="WP_012965984.1">
    <property type="nucleotide sequence ID" value="NC_013849.1"/>
</dbReference>
<dbReference type="Pfam" id="PF13607">
    <property type="entry name" value="Succ_CoA_lig"/>
    <property type="match status" value="1"/>
</dbReference>
<dbReference type="eggNOG" id="arCOG01340">
    <property type="taxonomic scope" value="Archaea"/>
</dbReference>
<evidence type="ECO:0000313" key="8">
    <source>
        <dbReference type="Proteomes" id="UP000002613"/>
    </source>
</evidence>
<evidence type="ECO:0000256" key="2">
    <source>
        <dbReference type="ARBA" id="ARBA00012957"/>
    </source>
</evidence>
<evidence type="ECO:0000259" key="6">
    <source>
        <dbReference type="SMART" id="SM00881"/>
    </source>
</evidence>
<evidence type="ECO:0000313" key="7">
    <source>
        <dbReference type="EMBL" id="ADC65641.1"/>
    </source>
</evidence>
<dbReference type="Gene3D" id="3.40.50.720">
    <property type="entry name" value="NAD(P)-binding Rossmann-like Domain"/>
    <property type="match status" value="1"/>
</dbReference>
<dbReference type="AlphaFoldDB" id="D3RYS8"/>
<evidence type="ECO:0000256" key="1">
    <source>
        <dbReference type="ARBA" id="ARBA00001619"/>
    </source>
</evidence>
<dbReference type="InterPro" id="IPR051538">
    <property type="entry name" value="Acyl-CoA_Synth/Transferase"/>
</dbReference>
<keyword evidence="4" id="KW-0547">Nucleotide-binding</keyword>
<dbReference type="HOGENOM" id="CLU_007415_2_3_2"/>
<dbReference type="SUPFAM" id="SSF52210">
    <property type="entry name" value="Succinyl-CoA synthetase domains"/>
    <property type="match status" value="2"/>
</dbReference>
<keyword evidence="3" id="KW-0436">Ligase</keyword>
<dbReference type="SMART" id="SM00881">
    <property type="entry name" value="CoA_binding"/>
    <property type="match status" value="1"/>
</dbReference>
<keyword evidence="5" id="KW-0067">ATP-binding</keyword>